<accession>A0A837HRU8</accession>
<proteinExistence type="predicted"/>
<protein>
    <submittedName>
        <fullName evidence="1">Uncharacterized protein</fullName>
    </submittedName>
</protein>
<dbReference type="Proteomes" id="UP000033998">
    <property type="component" value="Unassembled WGS sequence"/>
</dbReference>
<organism evidence="1 2">
    <name type="scientific">Candidatus Nomurabacteria bacterium GW2011_GWD2_39_12</name>
    <dbReference type="NCBI Taxonomy" id="1618759"/>
    <lineage>
        <taxon>Bacteria</taxon>
        <taxon>Candidatus Nomuraibacteriota</taxon>
    </lineage>
</organism>
<comment type="caution">
    <text evidence="1">The sequence shown here is derived from an EMBL/GenBank/DDBJ whole genome shotgun (WGS) entry which is preliminary data.</text>
</comment>
<evidence type="ECO:0000313" key="1">
    <source>
        <dbReference type="EMBL" id="KKR02267.1"/>
    </source>
</evidence>
<dbReference type="EMBL" id="LBWE01000001">
    <property type="protein sequence ID" value="KKR02267.1"/>
    <property type="molecule type" value="Genomic_DNA"/>
</dbReference>
<gene>
    <name evidence="1" type="ORF">UT27_C0001G0045</name>
</gene>
<name>A0A837HRU8_9BACT</name>
<reference evidence="1 2" key="1">
    <citation type="journal article" date="2015" name="Nature">
        <title>rRNA introns, odd ribosomes, and small enigmatic genomes across a large radiation of phyla.</title>
        <authorList>
            <person name="Brown C.T."/>
            <person name="Hug L.A."/>
            <person name="Thomas B.C."/>
            <person name="Sharon I."/>
            <person name="Castelle C.J."/>
            <person name="Singh A."/>
            <person name="Wilkins M.J."/>
            <person name="Williams K.H."/>
            <person name="Banfield J.F."/>
        </authorList>
    </citation>
    <scope>NUCLEOTIDE SEQUENCE [LARGE SCALE GENOMIC DNA]</scope>
</reference>
<sequence length="204" mass="23152">MVVLGHFTNLTKIIMKTTTYRNHIASPFQLAPKKTFTKKDPLKEELLKNTGTFNLTAIIEEDIQTSSQFKHIPGFLGYICTLKIGNEVIGIGRGSAILNRMNKFVERGIRFAYGASIVDAVVRSTKTLDALYLKTSGQENPGVLKEETGEIDYTPELATDKQKSYLRELININVLDDRERDQWASQIDELTKDEASEKIQFFMR</sequence>
<evidence type="ECO:0000313" key="2">
    <source>
        <dbReference type="Proteomes" id="UP000033998"/>
    </source>
</evidence>
<dbReference type="AlphaFoldDB" id="A0A837HRU8"/>